<feature type="region of interest" description="Disordered" evidence="1">
    <location>
        <begin position="1"/>
        <end position="40"/>
    </location>
</feature>
<sequence length="250" mass="25314">MSHDFGNPSGGFASPSGTPQHPAQQPAQHPSAQPYGGAPSYGYAPPGYGAPQGPPPKAKAGPSIGWIVGAWLLAVVSVIAGIAVFAGGVLSFAEDAAPPASYGPGEVFTVRLDPAESPALYVSAAQGTRFQCGFQEGTQGRLENSSVRTTVTGSDGIPWELAFRIGVDQAGEYKLGCSVEGEGQARFGVGRELAAGALVGGVAAFFLIPGFGVLLAIVVTIVVLVKRSRARKLNAAVPVGGWGPGGPYRG</sequence>
<keyword evidence="2" id="KW-0812">Transmembrane</keyword>
<dbReference type="EMBL" id="BMQD01000010">
    <property type="protein sequence ID" value="GGK71719.1"/>
    <property type="molecule type" value="Genomic_DNA"/>
</dbReference>
<feature type="compositionally biased region" description="Low complexity" evidence="1">
    <location>
        <begin position="19"/>
        <end position="40"/>
    </location>
</feature>
<name>A0AA37BHG1_9ACTN</name>
<reference evidence="3" key="1">
    <citation type="journal article" date="2014" name="Int. J. Syst. Evol. Microbiol.">
        <title>Complete genome sequence of Corynebacterium casei LMG S-19264T (=DSM 44701T), isolated from a smear-ripened cheese.</title>
        <authorList>
            <consortium name="US DOE Joint Genome Institute (JGI-PGF)"/>
            <person name="Walter F."/>
            <person name="Albersmeier A."/>
            <person name="Kalinowski J."/>
            <person name="Ruckert C."/>
        </authorList>
    </citation>
    <scope>NUCLEOTIDE SEQUENCE</scope>
    <source>
        <strain evidence="3">JCM 3093</strain>
    </source>
</reference>
<accession>A0AA37BHG1</accession>
<keyword evidence="2" id="KW-0472">Membrane</keyword>
<comment type="caution">
    <text evidence="3">The sequence shown here is derived from an EMBL/GenBank/DDBJ whole genome shotgun (WGS) entry which is preliminary data.</text>
</comment>
<dbReference type="AlphaFoldDB" id="A0AA37BHG1"/>
<evidence type="ECO:0008006" key="5">
    <source>
        <dbReference type="Google" id="ProtNLM"/>
    </source>
</evidence>
<proteinExistence type="predicted"/>
<protein>
    <recommendedName>
        <fullName evidence="5">Serine/arginine repetitive matrix protein 2</fullName>
    </recommendedName>
</protein>
<keyword evidence="2" id="KW-1133">Transmembrane helix</keyword>
<evidence type="ECO:0000313" key="3">
    <source>
        <dbReference type="EMBL" id="GGK71719.1"/>
    </source>
</evidence>
<evidence type="ECO:0000256" key="1">
    <source>
        <dbReference type="SAM" id="MobiDB-lite"/>
    </source>
</evidence>
<feature type="transmembrane region" description="Helical" evidence="2">
    <location>
        <begin position="197"/>
        <end position="225"/>
    </location>
</feature>
<reference evidence="3" key="2">
    <citation type="submission" date="2022-09" db="EMBL/GenBank/DDBJ databases">
        <authorList>
            <person name="Sun Q."/>
            <person name="Ohkuma M."/>
        </authorList>
    </citation>
    <scope>NUCLEOTIDE SEQUENCE</scope>
    <source>
        <strain evidence="3">JCM 3093</strain>
    </source>
</reference>
<feature type="transmembrane region" description="Helical" evidence="2">
    <location>
        <begin position="64"/>
        <end position="93"/>
    </location>
</feature>
<evidence type="ECO:0000313" key="4">
    <source>
        <dbReference type="Proteomes" id="UP000627984"/>
    </source>
</evidence>
<gene>
    <name evidence="3" type="ORF">GCM10010126_34000</name>
</gene>
<dbReference type="RefSeq" id="WP_191895625.1">
    <property type="nucleotide sequence ID" value="NZ_BMQD01000010.1"/>
</dbReference>
<organism evidence="3 4">
    <name type="scientific">Planomonospora parontospora</name>
    <dbReference type="NCBI Taxonomy" id="58119"/>
    <lineage>
        <taxon>Bacteria</taxon>
        <taxon>Bacillati</taxon>
        <taxon>Actinomycetota</taxon>
        <taxon>Actinomycetes</taxon>
        <taxon>Streptosporangiales</taxon>
        <taxon>Streptosporangiaceae</taxon>
        <taxon>Planomonospora</taxon>
    </lineage>
</organism>
<dbReference type="Proteomes" id="UP000627984">
    <property type="component" value="Unassembled WGS sequence"/>
</dbReference>
<evidence type="ECO:0000256" key="2">
    <source>
        <dbReference type="SAM" id="Phobius"/>
    </source>
</evidence>